<protein>
    <submittedName>
        <fullName evidence="1">Uncharacterized protein</fullName>
    </submittedName>
</protein>
<sequence>MVNERHHFTSPEQQETEVWIDLMRERLKCLPNKLLAAEIEHYLKTIEENLHNESLIDNCLYNIQILRLKGQQQHWTKLN</sequence>
<evidence type="ECO:0000313" key="1">
    <source>
        <dbReference type="EMBL" id="BAZ02508.1"/>
    </source>
</evidence>
<accession>A0A1Z4N9V0</accession>
<proteinExistence type="predicted"/>
<dbReference type="Proteomes" id="UP000218785">
    <property type="component" value="Chromosome"/>
</dbReference>
<keyword evidence="2" id="KW-1185">Reference proteome</keyword>
<dbReference type="EMBL" id="AP018248">
    <property type="protein sequence ID" value="BAZ02508.1"/>
    <property type="molecule type" value="Genomic_DNA"/>
</dbReference>
<gene>
    <name evidence="1" type="ORF">NIES37_65210</name>
</gene>
<organism evidence="1 2">
    <name type="scientific">Tolypothrix tenuis PCC 7101</name>
    <dbReference type="NCBI Taxonomy" id="231146"/>
    <lineage>
        <taxon>Bacteria</taxon>
        <taxon>Bacillati</taxon>
        <taxon>Cyanobacteriota</taxon>
        <taxon>Cyanophyceae</taxon>
        <taxon>Nostocales</taxon>
        <taxon>Tolypothrichaceae</taxon>
        <taxon>Tolypothrix</taxon>
    </lineage>
</organism>
<dbReference type="AlphaFoldDB" id="A0A1Z4N9V0"/>
<dbReference type="RefSeq" id="WP_096582786.1">
    <property type="nucleotide sequence ID" value="NZ_CAWNJS010000001.1"/>
</dbReference>
<name>A0A1Z4N9V0_9CYAN</name>
<dbReference type="KEGG" id="ttq:NIES37_65210"/>
<evidence type="ECO:0000313" key="2">
    <source>
        <dbReference type="Proteomes" id="UP000218785"/>
    </source>
</evidence>
<reference evidence="1 2" key="1">
    <citation type="submission" date="2017-06" db="EMBL/GenBank/DDBJ databases">
        <title>Genome sequencing of cyanobaciteial culture collection at National Institute for Environmental Studies (NIES).</title>
        <authorList>
            <person name="Hirose Y."/>
            <person name="Shimura Y."/>
            <person name="Fujisawa T."/>
            <person name="Nakamura Y."/>
            <person name="Kawachi M."/>
        </authorList>
    </citation>
    <scope>NUCLEOTIDE SEQUENCE [LARGE SCALE GENOMIC DNA]</scope>
    <source>
        <strain evidence="1 2">NIES-37</strain>
    </source>
</reference>